<feature type="transmembrane region" description="Helical" evidence="7">
    <location>
        <begin position="162"/>
        <end position="181"/>
    </location>
</feature>
<dbReference type="OrthoDB" id="4829at2759"/>
<dbReference type="HOGENOM" id="CLU_020549_0_0_1"/>
<evidence type="ECO:0000256" key="4">
    <source>
        <dbReference type="ARBA" id="ARBA00023136"/>
    </source>
</evidence>
<sequence>MADDTLYLNPHEAALAVIATSMKKARLRLDILFLNSITGGLLFVPGGLLFIALHSECLEILHTNPGVLTFIGAANFTIGLFFVLINGAELFNSNILYFSLGLIRNSVTIFDLVISWIVSLIGNLGGCLFATYLFVYVSTTGTSKDWVEGSIYLLNEKNSFNFIRTFIKAIAGNWFVCLAVYLQLMVKPTHVKLIVMGLPIFTFVSLGFTHVIADMPILFLGMLNGGHLSVGKYIWRLLIPAVLGNIVGGVAFTILVPYYLHLLVVEFDRKKLNLPNYEERDEQPDVNMDSRVVRVLPSSIRKSTIKNMHISPLRSNKKLHRVKVHPSDDYEKVSLKDEGDDSDSTESTMSVESHRADDGTLSIVSSPASLSTFSSRSSTNTNTSTNKVQTLQHMVVDPNSSNNDKFVTNNNGTDVRSRLKVEHSNGTAILPIALTPTNIESASIINTVPHTIDTTLSNTISNTHSIYSKKGDHINRISATSTSKPHQRSGSRSSKSSNRSNHATQIHSNTNTNTDTIIWRTKSQNLIKRIKTINKTPPGVFPILGMDSDEIEYVAENEYSSDNSNDNGNKQENIMDPDRQLIHDIFSSHTTTKSDVDGTFNSEPYLSSSNFYTTDSHKSRHSRTHSSTTHEFNKERSPSMSQYSVKSYSGRNSVHSYSQNIFNENAEDSKSMSRDKASTNKVSDKNHYNVLEDKPGARLEKTLSKLIERTASRARSRSCSHSTIQNQDQTEYSYDIERNAPDSTANNNKRLSKTTQDLLPTNALDKPGSYD</sequence>
<feature type="compositionally biased region" description="Low complexity" evidence="6">
    <location>
        <begin position="370"/>
        <end position="386"/>
    </location>
</feature>
<feature type="transmembrane region" description="Helical" evidence="7">
    <location>
        <begin position="31"/>
        <end position="54"/>
    </location>
</feature>
<feature type="region of interest" description="Disordered" evidence="6">
    <location>
        <begin position="479"/>
        <end position="514"/>
    </location>
</feature>
<dbReference type="InterPro" id="IPR024002">
    <property type="entry name" value="For/NO2_transpt_CS"/>
</dbReference>
<feature type="compositionally biased region" description="Basic and acidic residues" evidence="6">
    <location>
        <begin position="667"/>
        <end position="696"/>
    </location>
</feature>
<evidence type="ECO:0000256" key="1">
    <source>
        <dbReference type="ARBA" id="ARBA00004141"/>
    </source>
</evidence>
<keyword evidence="3 7" id="KW-1133">Transmembrane helix</keyword>
<evidence type="ECO:0008006" key="10">
    <source>
        <dbReference type="Google" id="ProtNLM"/>
    </source>
</evidence>
<feature type="transmembrane region" description="Helical" evidence="7">
    <location>
        <begin position="66"/>
        <end position="88"/>
    </location>
</feature>
<feature type="compositionally biased region" description="Polar residues" evidence="6">
    <location>
        <begin position="638"/>
        <end position="647"/>
    </location>
</feature>
<feature type="compositionally biased region" description="Polar residues" evidence="6">
    <location>
        <begin position="741"/>
        <end position="759"/>
    </location>
</feature>
<keyword evidence="9" id="KW-1185">Reference proteome</keyword>
<comment type="similarity">
    <text evidence="5">Belongs to the FNT transporter (TC 1.A.16) family.</text>
</comment>
<keyword evidence="2 7" id="KW-0812">Transmembrane</keyword>
<dbReference type="PANTHER" id="PTHR30520">
    <property type="entry name" value="FORMATE TRANSPORTER-RELATED"/>
    <property type="match status" value="1"/>
</dbReference>
<dbReference type="EMBL" id="HE806322">
    <property type="protein sequence ID" value="CCH62170.1"/>
    <property type="molecule type" value="Genomic_DNA"/>
</dbReference>
<feature type="region of interest" description="Disordered" evidence="6">
    <location>
        <begin position="663"/>
        <end position="696"/>
    </location>
</feature>
<reference evidence="8 9" key="1">
    <citation type="journal article" date="2011" name="Proc. Natl. Acad. Sci. U.S.A.">
        <title>Evolutionary erosion of yeast sex chromosomes by mating-type switching accidents.</title>
        <authorList>
            <person name="Gordon J.L."/>
            <person name="Armisen D."/>
            <person name="Proux-Wera E."/>
            <person name="Oheigeartaigh S.S."/>
            <person name="Byrne K.P."/>
            <person name="Wolfe K.H."/>
        </authorList>
    </citation>
    <scope>NUCLEOTIDE SEQUENCE [LARGE SCALE GENOMIC DNA]</scope>
    <source>
        <strain evidence="9">ATCC 34711 / CBS 6284 / DSM 70876 / NBRC 10599 / NRRL Y-10934 / UCD 77-7</strain>
    </source>
</reference>
<feature type="region of interest" description="Disordered" evidence="6">
    <location>
        <begin position="316"/>
        <end position="363"/>
    </location>
</feature>
<organism evidence="8 9">
    <name type="scientific">Henningerozyma blattae (strain ATCC 34711 / CBS 6284 / DSM 70876 / NBRC 10599 / NRRL Y-10934 / UCD 77-7)</name>
    <name type="common">Yeast</name>
    <name type="synonym">Tetrapisispora blattae</name>
    <dbReference type="NCBI Taxonomy" id="1071380"/>
    <lineage>
        <taxon>Eukaryota</taxon>
        <taxon>Fungi</taxon>
        <taxon>Dikarya</taxon>
        <taxon>Ascomycota</taxon>
        <taxon>Saccharomycotina</taxon>
        <taxon>Saccharomycetes</taxon>
        <taxon>Saccharomycetales</taxon>
        <taxon>Saccharomycetaceae</taxon>
        <taxon>Henningerozyma</taxon>
    </lineage>
</organism>
<feature type="region of interest" description="Disordered" evidence="6">
    <location>
        <begin position="370"/>
        <end position="389"/>
    </location>
</feature>
<comment type="subcellular location">
    <subcellularLocation>
        <location evidence="1">Membrane</location>
        <topology evidence="1">Multi-pass membrane protein</topology>
    </subcellularLocation>
</comment>
<feature type="region of interest" description="Disordered" evidence="6">
    <location>
        <begin position="609"/>
        <end position="647"/>
    </location>
</feature>
<feature type="transmembrane region" description="Helical" evidence="7">
    <location>
        <begin position="193"/>
        <end position="213"/>
    </location>
</feature>
<protein>
    <recommendedName>
        <fullName evidence="10">Formate/nitrite transporter</fullName>
    </recommendedName>
</protein>
<feature type="compositionally biased region" description="Low complexity" evidence="6">
    <location>
        <begin position="488"/>
        <end position="500"/>
    </location>
</feature>
<feature type="compositionally biased region" description="Basic and acidic residues" evidence="6">
    <location>
        <begin position="325"/>
        <end position="337"/>
    </location>
</feature>
<dbReference type="GO" id="GO:0015513">
    <property type="term" value="F:high-affinity secondary active nitrite transmembrane transporter activity"/>
    <property type="evidence" value="ECO:0007669"/>
    <property type="project" value="TreeGrafter"/>
</dbReference>
<dbReference type="STRING" id="1071380.I2H718"/>
<evidence type="ECO:0000256" key="6">
    <source>
        <dbReference type="SAM" id="MobiDB-lite"/>
    </source>
</evidence>
<evidence type="ECO:0000256" key="5">
    <source>
        <dbReference type="ARBA" id="ARBA00049660"/>
    </source>
</evidence>
<dbReference type="GeneID" id="14497302"/>
<dbReference type="PROSITE" id="PS01005">
    <property type="entry name" value="FORMATE_NITRITE_TP_1"/>
    <property type="match status" value="1"/>
</dbReference>
<dbReference type="eggNOG" id="ENOG502QUGF">
    <property type="taxonomic scope" value="Eukaryota"/>
</dbReference>
<evidence type="ECO:0000256" key="2">
    <source>
        <dbReference type="ARBA" id="ARBA00022692"/>
    </source>
</evidence>
<dbReference type="PANTHER" id="PTHR30520:SF6">
    <property type="entry name" value="FORMATE_NITRATE FAMILY TRANSPORTER (EUROFUNG)"/>
    <property type="match status" value="1"/>
</dbReference>
<proteinExistence type="inferred from homology"/>
<dbReference type="InterPro" id="IPR023271">
    <property type="entry name" value="Aquaporin-like"/>
</dbReference>
<dbReference type="AlphaFoldDB" id="I2H718"/>
<gene>
    <name evidence="8" type="primary">TBLA0G02300</name>
    <name evidence="8" type="ORF">TBLA_0G02300</name>
</gene>
<feature type="compositionally biased region" description="Polar residues" evidence="6">
    <location>
        <begin position="501"/>
        <end position="514"/>
    </location>
</feature>
<dbReference type="RefSeq" id="XP_004181689.1">
    <property type="nucleotide sequence ID" value="XM_004181641.1"/>
</dbReference>
<dbReference type="InParanoid" id="I2H718"/>
<evidence type="ECO:0000313" key="8">
    <source>
        <dbReference type="EMBL" id="CCH62170.1"/>
    </source>
</evidence>
<accession>I2H718</accession>
<keyword evidence="4 7" id="KW-0472">Membrane</keyword>
<feature type="region of interest" description="Disordered" evidence="6">
    <location>
        <begin position="711"/>
        <end position="771"/>
    </location>
</feature>
<dbReference type="Proteomes" id="UP000002866">
    <property type="component" value="Chromosome 7"/>
</dbReference>
<feature type="transmembrane region" description="Helical" evidence="7">
    <location>
        <begin position="109"/>
        <end position="135"/>
    </location>
</feature>
<evidence type="ECO:0000256" key="7">
    <source>
        <dbReference type="SAM" id="Phobius"/>
    </source>
</evidence>
<dbReference type="InterPro" id="IPR000292">
    <property type="entry name" value="For/NO2_transpt"/>
</dbReference>
<dbReference type="Gene3D" id="1.20.1080.10">
    <property type="entry name" value="Glycerol uptake facilitator protein"/>
    <property type="match status" value="1"/>
</dbReference>
<dbReference type="GO" id="GO:0005886">
    <property type="term" value="C:plasma membrane"/>
    <property type="evidence" value="ECO:0007669"/>
    <property type="project" value="TreeGrafter"/>
</dbReference>
<dbReference type="GO" id="GO:0015707">
    <property type="term" value="P:nitrite transport"/>
    <property type="evidence" value="ECO:0007669"/>
    <property type="project" value="TreeGrafter"/>
</dbReference>
<evidence type="ECO:0000313" key="9">
    <source>
        <dbReference type="Proteomes" id="UP000002866"/>
    </source>
</evidence>
<name>I2H718_HENB6</name>
<dbReference type="KEGG" id="tbl:TBLA_0G02300"/>
<dbReference type="Pfam" id="PF01226">
    <property type="entry name" value="Form_Nir_trans"/>
    <property type="match status" value="1"/>
</dbReference>
<evidence type="ECO:0000256" key="3">
    <source>
        <dbReference type="ARBA" id="ARBA00022989"/>
    </source>
</evidence>
<feature type="transmembrane region" description="Helical" evidence="7">
    <location>
        <begin position="233"/>
        <end position="260"/>
    </location>
</feature>